<dbReference type="RefSeq" id="WP_143332383.1">
    <property type="nucleotide sequence ID" value="NZ_AP019697.1"/>
</dbReference>
<name>A0A8D4UTX4_9FIRM</name>
<dbReference type="GO" id="GO:0005524">
    <property type="term" value="F:ATP binding"/>
    <property type="evidence" value="ECO:0007669"/>
    <property type="project" value="UniProtKB-UniRule"/>
</dbReference>
<dbReference type="Pfam" id="PF03309">
    <property type="entry name" value="Pan_kinase"/>
    <property type="match status" value="1"/>
</dbReference>
<evidence type="ECO:0000256" key="6">
    <source>
        <dbReference type="ARBA" id="ARBA00012102"/>
    </source>
</evidence>
<dbReference type="SUPFAM" id="SSF53067">
    <property type="entry name" value="Actin-like ATPase domain"/>
    <property type="match status" value="2"/>
</dbReference>
<evidence type="ECO:0000256" key="8">
    <source>
        <dbReference type="ARBA" id="ARBA00022679"/>
    </source>
</evidence>
<comment type="cofactor">
    <cofactor evidence="16">
        <name>NH4(+)</name>
        <dbReference type="ChEBI" id="CHEBI:28938"/>
    </cofactor>
    <cofactor evidence="16">
        <name>K(+)</name>
        <dbReference type="ChEBI" id="CHEBI:29103"/>
    </cofactor>
    <text evidence="16">A monovalent cation. Ammonium or potassium.</text>
</comment>
<dbReference type="HAMAP" id="MF_01274">
    <property type="entry name" value="Pantothen_kinase_3"/>
    <property type="match status" value="1"/>
</dbReference>
<evidence type="ECO:0000256" key="7">
    <source>
        <dbReference type="ARBA" id="ARBA00022490"/>
    </source>
</evidence>
<comment type="subcellular location">
    <subcellularLocation>
        <location evidence="3 16">Cytoplasm</location>
    </subcellularLocation>
</comment>
<feature type="binding site" evidence="16">
    <location>
        <position position="184"/>
    </location>
    <ligand>
        <name>substrate</name>
    </ligand>
</feature>
<dbReference type="GO" id="GO:0005737">
    <property type="term" value="C:cytoplasm"/>
    <property type="evidence" value="ECO:0007669"/>
    <property type="project" value="UniProtKB-SubCell"/>
</dbReference>
<feature type="binding site" evidence="16">
    <location>
        <position position="100"/>
    </location>
    <ligand>
        <name>substrate</name>
    </ligand>
</feature>
<accession>A0A8D4UTX4</accession>
<dbReference type="GO" id="GO:0004594">
    <property type="term" value="F:pantothenate kinase activity"/>
    <property type="evidence" value="ECO:0007669"/>
    <property type="project" value="UniProtKB-UniRule"/>
</dbReference>
<evidence type="ECO:0000256" key="2">
    <source>
        <dbReference type="ARBA" id="ARBA00001958"/>
    </source>
</evidence>
<reference evidence="18" key="1">
    <citation type="submission" date="2019-05" db="EMBL/GenBank/DDBJ databases">
        <title>Complete genome sequencing of Dialister sp. strain 5BBH33.</title>
        <authorList>
            <person name="Sakamoto M."/>
            <person name="Murakami T."/>
            <person name="Mori H."/>
        </authorList>
    </citation>
    <scope>NUCLEOTIDE SEQUENCE [LARGE SCALE GENOMIC DNA]</scope>
    <source>
        <strain evidence="18">5BBH33</strain>
    </source>
</reference>
<evidence type="ECO:0000256" key="5">
    <source>
        <dbReference type="ARBA" id="ARBA00011738"/>
    </source>
</evidence>
<evidence type="ECO:0000256" key="9">
    <source>
        <dbReference type="ARBA" id="ARBA00022741"/>
    </source>
</evidence>
<evidence type="ECO:0000256" key="10">
    <source>
        <dbReference type="ARBA" id="ARBA00022777"/>
    </source>
</evidence>
<evidence type="ECO:0000313" key="17">
    <source>
        <dbReference type="EMBL" id="BBK24723.1"/>
    </source>
</evidence>
<evidence type="ECO:0000256" key="11">
    <source>
        <dbReference type="ARBA" id="ARBA00022840"/>
    </source>
</evidence>
<feature type="active site" description="Proton acceptor" evidence="16">
    <location>
        <position position="109"/>
    </location>
</feature>
<evidence type="ECO:0000256" key="14">
    <source>
        <dbReference type="ARBA" id="ARBA00038036"/>
    </source>
</evidence>
<evidence type="ECO:0000256" key="3">
    <source>
        <dbReference type="ARBA" id="ARBA00004496"/>
    </source>
</evidence>
<keyword evidence="7 16" id="KW-0963">Cytoplasm</keyword>
<feature type="binding site" evidence="16">
    <location>
        <position position="129"/>
    </location>
    <ligand>
        <name>K(+)</name>
        <dbReference type="ChEBI" id="CHEBI:29103"/>
    </ligand>
</feature>
<dbReference type="AlphaFoldDB" id="A0A8D4UTX4"/>
<organism evidence="17 18">
    <name type="scientific">Dialister hominis</name>
    <dbReference type="NCBI Taxonomy" id="2582419"/>
    <lineage>
        <taxon>Bacteria</taxon>
        <taxon>Bacillati</taxon>
        <taxon>Bacillota</taxon>
        <taxon>Negativicutes</taxon>
        <taxon>Veillonellales</taxon>
        <taxon>Veillonellaceae</taxon>
        <taxon>Dialister</taxon>
    </lineage>
</organism>
<evidence type="ECO:0000256" key="16">
    <source>
        <dbReference type="HAMAP-Rule" id="MF_01274"/>
    </source>
</evidence>
<feature type="binding site" evidence="16">
    <location>
        <position position="132"/>
    </location>
    <ligand>
        <name>ATP</name>
        <dbReference type="ChEBI" id="CHEBI:30616"/>
    </ligand>
</feature>
<comment type="subunit">
    <text evidence="5 16">Homodimer.</text>
</comment>
<dbReference type="NCBIfam" id="NF009848">
    <property type="entry name" value="PRK13318.1-6"/>
    <property type="match status" value="1"/>
</dbReference>
<dbReference type="GO" id="GO:0015937">
    <property type="term" value="P:coenzyme A biosynthetic process"/>
    <property type="evidence" value="ECO:0007669"/>
    <property type="project" value="UniProtKB-UniRule"/>
</dbReference>
<evidence type="ECO:0000256" key="15">
    <source>
        <dbReference type="ARBA" id="ARBA00040883"/>
    </source>
</evidence>
<keyword evidence="9 16" id="KW-0547">Nucleotide-binding</keyword>
<dbReference type="NCBIfam" id="NF009855">
    <property type="entry name" value="PRK13321.1"/>
    <property type="match status" value="1"/>
</dbReference>
<dbReference type="NCBIfam" id="TIGR00671">
    <property type="entry name" value="baf"/>
    <property type="match status" value="1"/>
</dbReference>
<dbReference type="KEGG" id="dho:Dia5BBH33_06580"/>
<dbReference type="UniPathway" id="UPA00241">
    <property type="reaction ID" value="UER00352"/>
</dbReference>
<dbReference type="GeneID" id="92715878"/>
<evidence type="ECO:0000313" key="18">
    <source>
        <dbReference type="Proteomes" id="UP000320585"/>
    </source>
</evidence>
<protein>
    <recommendedName>
        <fullName evidence="15 16">Type III pantothenate kinase</fullName>
        <ecNumber evidence="6 16">2.7.1.33</ecNumber>
    </recommendedName>
    <alternativeName>
        <fullName evidence="16">PanK-III</fullName>
    </alternativeName>
    <alternativeName>
        <fullName evidence="16">Pantothenic acid kinase</fullName>
    </alternativeName>
</protein>
<evidence type="ECO:0000256" key="12">
    <source>
        <dbReference type="ARBA" id="ARBA00022958"/>
    </source>
</evidence>
<comment type="catalytic activity">
    <reaction evidence="1 16">
        <text>(R)-pantothenate + ATP = (R)-4'-phosphopantothenate + ADP + H(+)</text>
        <dbReference type="Rhea" id="RHEA:16373"/>
        <dbReference type="ChEBI" id="CHEBI:10986"/>
        <dbReference type="ChEBI" id="CHEBI:15378"/>
        <dbReference type="ChEBI" id="CHEBI:29032"/>
        <dbReference type="ChEBI" id="CHEBI:30616"/>
        <dbReference type="ChEBI" id="CHEBI:456216"/>
        <dbReference type="EC" id="2.7.1.33"/>
    </reaction>
</comment>
<proteinExistence type="inferred from homology"/>
<evidence type="ECO:0000256" key="1">
    <source>
        <dbReference type="ARBA" id="ARBA00001206"/>
    </source>
</evidence>
<comment type="similarity">
    <text evidence="14 16">Belongs to the type III pantothenate kinase family.</text>
</comment>
<dbReference type="EMBL" id="AP019697">
    <property type="protein sequence ID" value="BBK24723.1"/>
    <property type="molecule type" value="Genomic_DNA"/>
</dbReference>
<dbReference type="InterPro" id="IPR004619">
    <property type="entry name" value="Type_III_PanK"/>
</dbReference>
<comment type="cofactor">
    <cofactor evidence="2">
        <name>K(+)</name>
        <dbReference type="ChEBI" id="CHEBI:29103"/>
    </cofactor>
</comment>
<evidence type="ECO:0000256" key="13">
    <source>
        <dbReference type="ARBA" id="ARBA00022993"/>
    </source>
</evidence>
<keyword evidence="12 16" id="KW-0630">Potassium</keyword>
<dbReference type="NCBIfam" id="NF009847">
    <property type="entry name" value="PRK13318.1-5"/>
    <property type="match status" value="1"/>
</dbReference>
<dbReference type="GO" id="GO:0046872">
    <property type="term" value="F:metal ion binding"/>
    <property type="evidence" value="ECO:0007669"/>
    <property type="project" value="UniProtKB-KW"/>
</dbReference>
<evidence type="ECO:0000256" key="4">
    <source>
        <dbReference type="ARBA" id="ARBA00005225"/>
    </source>
</evidence>
<feature type="binding site" evidence="16">
    <location>
        <begin position="6"/>
        <end position="13"/>
    </location>
    <ligand>
        <name>ATP</name>
        <dbReference type="ChEBI" id="CHEBI:30616"/>
    </ligand>
</feature>
<dbReference type="CDD" id="cd24015">
    <property type="entry name" value="ASKHA_NBD_PanK-III"/>
    <property type="match status" value="1"/>
</dbReference>
<dbReference type="Gene3D" id="3.30.420.40">
    <property type="match status" value="2"/>
</dbReference>
<dbReference type="OrthoDB" id="9804707at2"/>
<comment type="pathway">
    <text evidence="4 16">Cofactor biosynthesis; coenzyme A biosynthesis; CoA from (R)-pantothenate: step 1/5.</text>
</comment>
<keyword evidence="10 16" id="KW-0418">Kinase</keyword>
<dbReference type="EC" id="2.7.1.33" evidence="6 16"/>
<comment type="function">
    <text evidence="16">Catalyzes the phosphorylation of pantothenate (Pan), the first step in CoA biosynthesis.</text>
</comment>
<gene>
    <name evidence="16" type="primary">coaX</name>
    <name evidence="17" type="ORF">Dia5BBH33_06580</name>
</gene>
<dbReference type="PANTHER" id="PTHR34265">
    <property type="entry name" value="TYPE III PANTOTHENATE KINASE"/>
    <property type="match status" value="1"/>
</dbReference>
<sequence length="261" mass="28516">MLLAFDVGNTNIVCGVYKDRKLIKNWRIATDTLQTADGYVALLGTLFHLNQLEFDDVEDIIISTVVPPIIPILETMSHRYFHVKPILVGPGIKTGLNILYDNPKELGADRIVNAVAAIAEYDCPLIIIDMGTATTFCVIDTKGNYLGGAVAPGIGISKEALFQRASKLPRIELVKTPNIICRNTVSAMQAGIYYGFVGQIDEIVKRIKEELNEQNVKVIATGGLATLIAKSSSTIDIVDPMLTLKGLLILYEKNKNEGGRK</sequence>
<keyword evidence="11 16" id="KW-0067">ATP-binding</keyword>
<dbReference type="PANTHER" id="PTHR34265:SF1">
    <property type="entry name" value="TYPE III PANTOTHENATE KINASE"/>
    <property type="match status" value="1"/>
</dbReference>
<keyword evidence="13 16" id="KW-0173">Coenzyme A biosynthesis</keyword>
<keyword evidence="18" id="KW-1185">Reference proteome</keyword>
<keyword evidence="8 16" id="KW-0808">Transferase</keyword>
<dbReference type="InterPro" id="IPR043129">
    <property type="entry name" value="ATPase_NBD"/>
</dbReference>
<dbReference type="Proteomes" id="UP000320585">
    <property type="component" value="Chromosome"/>
</dbReference>
<keyword evidence="16" id="KW-0479">Metal-binding</keyword>
<feature type="binding site" evidence="16">
    <location>
        <begin position="107"/>
        <end position="110"/>
    </location>
    <ligand>
        <name>substrate</name>
    </ligand>
</feature>